<gene>
    <name evidence="2" type="ORF">BSTOLATCC_MIC65319</name>
</gene>
<dbReference type="Proteomes" id="UP001162131">
    <property type="component" value="Unassembled WGS sequence"/>
</dbReference>
<dbReference type="AlphaFoldDB" id="A0AAU9KFE5"/>
<comment type="caution">
    <text evidence="2">The sequence shown here is derived from an EMBL/GenBank/DDBJ whole genome shotgun (WGS) entry which is preliminary data.</text>
</comment>
<evidence type="ECO:0000313" key="3">
    <source>
        <dbReference type="Proteomes" id="UP001162131"/>
    </source>
</evidence>
<evidence type="ECO:0000313" key="2">
    <source>
        <dbReference type="EMBL" id="CAG9336012.1"/>
    </source>
</evidence>
<feature type="region of interest" description="Disordered" evidence="1">
    <location>
        <begin position="30"/>
        <end position="86"/>
    </location>
</feature>
<evidence type="ECO:0000256" key="1">
    <source>
        <dbReference type="SAM" id="MobiDB-lite"/>
    </source>
</evidence>
<proteinExistence type="predicted"/>
<protein>
    <submittedName>
        <fullName evidence="2">Uncharacterized protein</fullName>
    </submittedName>
</protein>
<sequence length="86" mass="10096">MQNHIHEALSLLRSHLCCYQSNINDEEMEFSSTEPKMHMRTTQRTRSYKSVYYSPEDLKSTRGSHRNSEDEAGFSKTGQIILERIE</sequence>
<organism evidence="2 3">
    <name type="scientific">Blepharisma stoltei</name>
    <dbReference type="NCBI Taxonomy" id="1481888"/>
    <lineage>
        <taxon>Eukaryota</taxon>
        <taxon>Sar</taxon>
        <taxon>Alveolata</taxon>
        <taxon>Ciliophora</taxon>
        <taxon>Postciliodesmatophora</taxon>
        <taxon>Heterotrichea</taxon>
        <taxon>Heterotrichida</taxon>
        <taxon>Blepharismidae</taxon>
        <taxon>Blepharisma</taxon>
    </lineage>
</organism>
<feature type="compositionally biased region" description="Basic residues" evidence="1">
    <location>
        <begin position="38"/>
        <end position="47"/>
    </location>
</feature>
<name>A0AAU9KFE5_9CILI</name>
<reference evidence="2" key="1">
    <citation type="submission" date="2021-09" db="EMBL/GenBank/DDBJ databases">
        <authorList>
            <consortium name="AG Swart"/>
            <person name="Singh M."/>
            <person name="Singh A."/>
            <person name="Seah K."/>
            <person name="Emmerich C."/>
        </authorList>
    </citation>
    <scope>NUCLEOTIDE SEQUENCE</scope>
    <source>
        <strain evidence="2">ATCC30299</strain>
    </source>
</reference>
<accession>A0AAU9KFE5</accession>
<keyword evidence="3" id="KW-1185">Reference proteome</keyword>
<dbReference type="EMBL" id="CAJZBQ010000063">
    <property type="protein sequence ID" value="CAG9336012.1"/>
    <property type="molecule type" value="Genomic_DNA"/>
</dbReference>